<dbReference type="GO" id="GO:0003677">
    <property type="term" value="F:DNA binding"/>
    <property type="evidence" value="ECO:0007669"/>
    <property type="project" value="UniProtKB-UniRule"/>
</dbReference>
<evidence type="ECO:0000256" key="3">
    <source>
        <dbReference type="ARBA" id="ARBA00023163"/>
    </source>
</evidence>
<dbReference type="InterPro" id="IPR036271">
    <property type="entry name" value="Tet_transcr_reg_TetR-rel_C_sf"/>
</dbReference>
<reference evidence="7" key="1">
    <citation type="submission" date="2016-11" db="EMBL/GenBank/DDBJ databases">
        <title>Trade-off between light-utilization and light-protection in marine flavobacteria.</title>
        <authorList>
            <person name="Kumagai Y."/>
            <person name="Yoshizawa S."/>
            <person name="Kogure K."/>
        </authorList>
    </citation>
    <scope>NUCLEOTIDE SEQUENCE [LARGE SCALE GENOMIC DNA]</scope>
    <source>
        <strain evidence="7">SG-18</strain>
    </source>
</reference>
<dbReference type="Gene3D" id="1.10.10.60">
    <property type="entry name" value="Homeodomain-like"/>
    <property type="match status" value="1"/>
</dbReference>
<evidence type="ECO:0000313" key="6">
    <source>
        <dbReference type="EMBL" id="PQJ16143.1"/>
    </source>
</evidence>
<name>A0A2S7T877_9FLAO</name>
<keyword evidence="1" id="KW-0805">Transcription regulation</keyword>
<organism evidence="6 7">
    <name type="scientific">Aureicoccus marinus</name>
    <dbReference type="NCBI Taxonomy" id="754435"/>
    <lineage>
        <taxon>Bacteria</taxon>
        <taxon>Pseudomonadati</taxon>
        <taxon>Bacteroidota</taxon>
        <taxon>Flavobacteriia</taxon>
        <taxon>Flavobacteriales</taxon>
        <taxon>Flavobacteriaceae</taxon>
        <taxon>Aureicoccus</taxon>
    </lineage>
</organism>
<keyword evidence="2 4" id="KW-0238">DNA-binding</keyword>
<evidence type="ECO:0000259" key="5">
    <source>
        <dbReference type="PROSITE" id="PS50977"/>
    </source>
</evidence>
<dbReference type="EMBL" id="MQVX01000001">
    <property type="protein sequence ID" value="PQJ16143.1"/>
    <property type="molecule type" value="Genomic_DNA"/>
</dbReference>
<dbReference type="SUPFAM" id="SSF46689">
    <property type="entry name" value="Homeodomain-like"/>
    <property type="match status" value="1"/>
</dbReference>
<proteinExistence type="predicted"/>
<feature type="DNA-binding region" description="H-T-H motif" evidence="4">
    <location>
        <begin position="29"/>
        <end position="48"/>
    </location>
</feature>
<accession>A0A2S7T877</accession>
<dbReference type="Pfam" id="PF00440">
    <property type="entry name" value="TetR_N"/>
    <property type="match status" value="1"/>
</dbReference>
<dbReference type="Gene3D" id="1.10.357.10">
    <property type="entry name" value="Tetracycline Repressor, domain 2"/>
    <property type="match status" value="1"/>
</dbReference>
<evidence type="ECO:0000256" key="4">
    <source>
        <dbReference type="PROSITE-ProRule" id="PRU00335"/>
    </source>
</evidence>
<protein>
    <recommendedName>
        <fullName evidence="5">HTH tetR-type domain-containing protein</fullName>
    </recommendedName>
</protein>
<evidence type="ECO:0000256" key="1">
    <source>
        <dbReference type="ARBA" id="ARBA00023015"/>
    </source>
</evidence>
<dbReference type="InterPro" id="IPR009057">
    <property type="entry name" value="Homeodomain-like_sf"/>
</dbReference>
<sequence>MPRTKQFCEVETLEKAVELFWNKGFHTTSMQDLVSYLGISRASLYATYGDKSDLFKKALSAYTKSNGDMLKNMLAAETNRKEGLRKMLVLISQVPPSFSSSPGCLVVNTAVEMLPNEPQYVDIIRDSKEVILQILREFFSRTAPSDKPLSKEESNRLAYFTYAFQNGLQVLAKSEKDPSRITSMIDDFVDVFG</sequence>
<dbReference type="PROSITE" id="PS50977">
    <property type="entry name" value="HTH_TETR_2"/>
    <property type="match status" value="1"/>
</dbReference>
<evidence type="ECO:0000313" key="7">
    <source>
        <dbReference type="Proteomes" id="UP000239366"/>
    </source>
</evidence>
<dbReference type="InterPro" id="IPR001647">
    <property type="entry name" value="HTH_TetR"/>
</dbReference>
<keyword evidence="7" id="KW-1185">Reference proteome</keyword>
<dbReference type="RefSeq" id="WP_105001817.1">
    <property type="nucleotide sequence ID" value="NZ_MQVX01000001.1"/>
</dbReference>
<dbReference type="AlphaFoldDB" id="A0A2S7T877"/>
<dbReference type="PANTHER" id="PTHR47506:SF1">
    <property type="entry name" value="HTH-TYPE TRANSCRIPTIONAL REGULATOR YJDC"/>
    <property type="match status" value="1"/>
</dbReference>
<comment type="caution">
    <text evidence="6">The sequence shown here is derived from an EMBL/GenBank/DDBJ whole genome shotgun (WGS) entry which is preliminary data.</text>
</comment>
<feature type="domain" description="HTH tetR-type" evidence="5">
    <location>
        <begin position="6"/>
        <end position="66"/>
    </location>
</feature>
<gene>
    <name evidence="6" type="ORF">BST99_10765</name>
</gene>
<evidence type="ECO:0000256" key="2">
    <source>
        <dbReference type="ARBA" id="ARBA00023125"/>
    </source>
</evidence>
<keyword evidence="3" id="KW-0804">Transcription</keyword>
<dbReference type="PANTHER" id="PTHR47506">
    <property type="entry name" value="TRANSCRIPTIONAL REGULATORY PROTEIN"/>
    <property type="match status" value="1"/>
</dbReference>
<dbReference type="OrthoDB" id="9795242at2"/>
<dbReference type="SUPFAM" id="SSF48498">
    <property type="entry name" value="Tetracyclin repressor-like, C-terminal domain"/>
    <property type="match status" value="1"/>
</dbReference>
<dbReference type="Proteomes" id="UP000239366">
    <property type="component" value="Unassembled WGS sequence"/>
</dbReference>